<evidence type="ECO:0000313" key="1">
    <source>
        <dbReference type="EMBL" id="KAI4816891.1"/>
    </source>
</evidence>
<comment type="caution">
    <text evidence="1">The sequence shown here is derived from an EMBL/GenBank/DDBJ whole genome shotgun (WGS) entry which is preliminary data.</text>
</comment>
<sequence>MAMRWLYHAKSVLDFNISLLSVTMRLFNMSMSFLFLAMRLFPRQALVMVETGQDRLHCDWMVLVVVMLINSWMMCGLLWDWDRQMCVFRGGLKV</sequence>
<keyword evidence="2" id="KW-1185">Reference proteome</keyword>
<accession>A0ACB9WUA2</accession>
<name>A0ACB9WUA2_CHAAC</name>
<gene>
    <name evidence="1" type="ORF">KUCAC02_009191</name>
</gene>
<reference evidence="1" key="1">
    <citation type="submission" date="2022-05" db="EMBL/GenBank/DDBJ databases">
        <title>Chromosome-level genome of Chaenocephalus aceratus.</title>
        <authorList>
            <person name="Park H."/>
        </authorList>
    </citation>
    <scope>NUCLEOTIDE SEQUENCE</scope>
    <source>
        <strain evidence="1">KU_202001</strain>
    </source>
</reference>
<protein>
    <submittedName>
        <fullName evidence="1">Uncharacterized protein</fullName>
    </submittedName>
</protein>
<evidence type="ECO:0000313" key="2">
    <source>
        <dbReference type="Proteomes" id="UP001057452"/>
    </source>
</evidence>
<dbReference type="EMBL" id="CM043796">
    <property type="protein sequence ID" value="KAI4816891.1"/>
    <property type="molecule type" value="Genomic_DNA"/>
</dbReference>
<organism evidence="1 2">
    <name type="scientific">Chaenocephalus aceratus</name>
    <name type="common">Blackfin icefish</name>
    <name type="synonym">Chaenichthys aceratus</name>
    <dbReference type="NCBI Taxonomy" id="36190"/>
    <lineage>
        <taxon>Eukaryota</taxon>
        <taxon>Metazoa</taxon>
        <taxon>Chordata</taxon>
        <taxon>Craniata</taxon>
        <taxon>Vertebrata</taxon>
        <taxon>Euteleostomi</taxon>
        <taxon>Actinopterygii</taxon>
        <taxon>Neopterygii</taxon>
        <taxon>Teleostei</taxon>
        <taxon>Neoteleostei</taxon>
        <taxon>Acanthomorphata</taxon>
        <taxon>Eupercaria</taxon>
        <taxon>Perciformes</taxon>
        <taxon>Notothenioidei</taxon>
        <taxon>Channichthyidae</taxon>
        <taxon>Chaenocephalus</taxon>
    </lineage>
</organism>
<proteinExistence type="predicted"/>
<dbReference type="Proteomes" id="UP001057452">
    <property type="component" value="Chromosome 12"/>
</dbReference>